<feature type="compositionally biased region" description="Basic and acidic residues" evidence="9">
    <location>
        <begin position="13"/>
        <end position="50"/>
    </location>
</feature>
<accession>A0A1V6P732</accession>
<sequence length="552" mass="62712">MNADTYSSRGSGRSRDYYRDERRDRDRGDRGERPERPERPERADRPERGERRRSRSPHYGSRGARREQEANSYTSSRDYRAREREDRYSSGRRDDREWDRGDRRRRDFDDRPRRGDLFDERPRRGGREDRPDRGDRGDRKERKRSVTPPRRKEPTPDLTDVPSILERKRRLTQWDIKPMGYENVTAEQAKLSGMFPLPGAPRQQPMDPSRLQAFMNQPGESAETTALKPSNSRQSKRLFVYNIPAAVTGDSLMSFFNLQLNGLNVIHTVDPCISAQIADDRSFALLEFKSPNDATVALAFDGITMAESGDKGLEVRRPKDYIVPGSAEQEYQEGVLLNEVPDSPNKICVSNIPVYIPEEPVTMLLKSFGELKSFVLVKDASTEESRGIAFCEYVDPAATPIAVEGLNGMELGDRHLKVSRASIGTTQAAGLDMGVNAMSMFAKTTSQDMETGRVLQLLNMVTVDELLDSEDYEEIKEDIYEECSKFGKILSLKIPRPSSGSRQQPGVGKIYIKFDTEQSATNALKALAGRKFSDRTVVVSYFTEENFDVDAW</sequence>
<dbReference type="InterPro" id="IPR035979">
    <property type="entry name" value="RBD_domain_sf"/>
</dbReference>
<dbReference type="Proteomes" id="UP000191522">
    <property type="component" value="Unassembled WGS sequence"/>
</dbReference>
<keyword evidence="3" id="KW-0677">Repeat</keyword>
<evidence type="ECO:0000256" key="4">
    <source>
        <dbReference type="ARBA" id="ARBA00022884"/>
    </source>
</evidence>
<feature type="region of interest" description="Disordered" evidence="9">
    <location>
        <begin position="1"/>
        <end position="164"/>
    </location>
</feature>
<dbReference type="EMBL" id="MDYL01000019">
    <property type="protein sequence ID" value="OQD72785.1"/>
    <property type="molecule type" value="Genomic_DNA"/>
</dbReference>
<comment type="similarity">
    <text evidence="8">Belongs to the splicing factor SR family.</text>
</comment>
<evidence type="ECO:0000256" key="7">
    <source>
        <dbReference type="PROSITE-ProRule" id="PRU00176"/>
    </source>
</evidence>
<dbReference type="CDD" id="cd12232">
    <property type="entry name" value="RRM3_U2AF65"/>
    <property type="match status" value="1"/>
</dbReference>
<evidence type="ECO:0000313" key="12">
    <source>
        <dbReference type="Proteomes" id="UP000191522"/>
    </source>
</evidence>
<dbReference type="AlphaFoldDB" id="A0A1V6P732"/>
<dbReference type="InterPro" id="IPR006529">
    <property type="entry name" value="U2AF_lg"/>
</dbReference>
<feature type="domain" description="RRM" evidence="10">
    <location>
        <begin position="345"/>
        <end position="423"/>
    </location>
</feature>
<dbReference type="OrthoDB" id="10266058at2759"/>
<name>A0A1V6P732_PENDC</name>
<keyword evidence="4 7" id="KW-0694">RNA-binding</keyword>
<feature type="compositionally biased region" description="Low complexity" evidence="9">
    <location>
        <begin position="1"/>
        <end position="11"/>
    </location>
</feature>
<evidence type="ECO:0000313" key="11">
    <source>
        <dbReference type="EMBL" id="OQD72785.1"/>
    </source>
</evidence>
<dbReference type="PROSITE" id="PS50102">
    <property type="entry name" value="RRM"/>
    <property type="match status" value="3"/>
</dbReference>
<comment type="function">
    <text evidence="8">Necessary for the splicing of pre-mRNA.</text>
</comment>
<evidence type="ECO:0000259" key="10">
    <source>
        <dbReference type="PROSITE" id="PS50102"/>
    </source>
</evidence>
<proteinExistence type="inferred from homology"/>
<organism evidence="11 12">
    <name type="scientific">Penicillium decumbens</name>
    <dbReference type="NCBI Taxonomy" id="69771"/>
    <lineage>
        <taxon>Eukaryota</taxon>
        <taxon>Fungi</taxon>
        <taxon>Dikarya</taxon>
        <taxon>Ascomycota</taxon>
        <taxon>Pezizomycotina</taxon>
        <taxon>Eurotiomycetes</taxon>
        <taxon>Eurotiomycetidae</taxon>
        <taxon>Eurotiales</taxon>
        <taxon>Aspergillaceae</taxon>
        <taxon>Penicillium</taxon>
    </lineage>
</organism>
<comment type="subcellular location">
    <subcellularLocation>
        <location evidence="1 8">Nucleus</location>
    </subcellularLocation>
</comment>
<dbReference type="STRING" id="69771.A0A1V6P732"/>
<feature type="domain" description="RRM" evidence="10">
    <location>
        <begin position="236"/>
        <end position="320"/>
    </location>
</feature>
<evidence type="ECO:0000256" key="6">
    <source>
        <dbReference type="ARBA" id="ARBA00023242"/>
    </source>
</evidence>
<comment type="caution">
    <text evidence="11">The sequence shown here is derived from an EMBL/GenBank/DDBJ whole genome shotgun (WGS) entry which is preliminary data.</text>
</comment>
<evidence type="ECO:0000256" key="5">
    <source>
        <dbReference type="ARBA" id="ARBA00023187"/>
    </source>
</evidence>
<evidence type="ECO:0000256" key="9">
    <source>
        <dbReference type="SAM" id="MobiDB-lite"/>
    </source>
</evidence>
<dbReference type="GO" id="GO:0008380">
    <property type="term" value="P:RNA splicing"/>
    <property type="evidence" value="ECO:0007669"/>
    <property type="project" value="UniProtKB-KW"/>
</dbReference>
<feature type="domain" description="RRM" evidence="10">
    <location>
        <begin position="459"/>
        <end position="544"/>
    </location>
</feature>
<dbReference type="FunFam" id="3.30.70.330:FF:000097">
    <property type="entry name" value="U2 snRNP auxiliary factor large subunit"/>
    <property type="match status" value="1"/>
</dbReference>
<feature type="compositionally biased region" description="Basic and acidic residues" evidence="9">
    <location>
        <begin position="77"/>
        <end position="140"/>
    </location>
</feature>
<evidence type="ECO:0000256" key="3">
    <source>
        <dbReference type="ARBA" id="ARBA00022737"/>
    </source>
</evidence>
<keyword evidence="5 8" id="KW-0508">mRNA splicing</keyword>
<evidence type="ECO:0000256" key="8">
    <source>
        <dbReference type="RuleBase" id="RU364135"/>
    </source>
</evidence>
<protein>
    <recommendedName>
        <fullName evidence="8">Splicing factor U2AF subunit</fullName>
    </recommendedName>
    <alternativeName>
        <fullName evidence="8">U2 snRNP auxiliary factor large subunit</fullName>
    </alternativeName>
</protein>
<dbReference type="SMART" id="SM00360">
    <property type="entry name" value="RRM"/>
    <property type="match status" value="3"/>
</dbReference>
<dbReference type="SUPFAM" id="SSF54928">
    <property type="entry name" value="RNA-binding domain, RBD"/>
    <property type="match status" value="2"/>
</dbReference>
<dbReference type="GO" id="GO:0003723">
    <property type="term" value="F:RNA binding"/>
    <property type="evidence" value="ECO:0007669"/>
    <property type="project" value="UniProtKB-UniRule"/>
</dbReference>
<dbReference type="GO" id="GO:0006397">
    <property type="term" value="P:mRNA processing"/>
    <property type="evidence" value="ECO:0007669"/>
    <property type="project" value="UniProtKB-KW"/>
</dbReference>
<dbReference type="GO" id="GO:0005634">
    <property type="term" value="C:nucleus"/>
    <property type="evidence" value="ECO:0007669"/>
    <property type="project" value="UniProtKB-SubCell"/>
</dbReference>
<dbReference type="Pfam" id="PF00076">
    <property type="entry name" value="RRM_1"/>
    <property type="match status" value="2"/>
</dbReference>
<dbReference type="Gene3D" id="3.30.70.330">
    <property type="match status" value="3"/>
</dbReference>
<dbReference type="PANTHER" id="PTHR23139">
    <property type="entry name" value="RNA-BINDING PROTEIN"/>
    <property type="match status" value="1"/>
</dbReference>
<dbReference type="NCBIfam" id="TIGR01642">
    <property type="entry name" value="U2AF_lg"/>
    <property type="match status" value="1"/>
</dbReference>
<dbReference type="InterPro" id="IPR012677">
    <property type="entry name" value="Nucleotide-bd_a/b_plait_sf"/>
</dbReference>
<gene>
    <name evidence="11" type="ORF">PENDEC_c019G07205</name>
</gene>
<dbReference type="CDD" id="cd12231">
    <property type="entry name" value="RRM2_U2AF65"/>
    <property type="match status" value="1"/>
</dbReference>
<keyword evidence="2 8" id="KW-0507">mRNA processing</keyword>
<reference evidence="12" key="1">
    <citation type="journal article" date="2017" name="Nat. Microbiol.">
        <title>Global analysis of biosynthetic gene clusters reveals vast potential of secondary metabolite production in Penicillium species.</title>
        <authorList>
            <person name="Nielsen J.C."/>
            <person name="Grijseels S."/>
            <person name="Prigent S."/>
            <person name="Ji B."/>
            <person name="Dainat J."/>
            <person name="Nielsen K.F."/>
            <person name="Frisvad J.C."/>
            <person name="Workman M."/>
            <person name="Nielsen J."/>
        </authorList>
    </citation>
    <scope>NUCLEOTIDE SEQUENCE [LARGE SCALE GENOMIC DNA]</scope>
    <source>
        <strain evidence="12">IBT 11843</strain>
    </source>
</reference>
<dbReference type="OMA" id="MTQWDIK"/>
<evidence type="ECO:0000256" key="1">
    <source>
        <dbReference type="ARBA" id="ARBA00004123"/>
    </source>
</evidence>
<evidence type="ECO:0000256" key="2">
    <source>
        <dbReference type="ARBA" id="ARBA00022664"/>
    </source>
</evidence>
<keyword evidence="6 8" id="KW-0539">Nucleus</keyword>
<dbReference type="FunFam" id="3.30.70.330:FF:000283">
    <property type="entry name" value="U2 snRNP auxiliary factor large subunit"/>
    <property type="match status" value="1"/>
</dbReference>
<dbReference type="InterPro" id="IPR000504">
    <property type="entry name" value="RRM_dom"/>
</dbReference>
<keyword evidence="12" id="KW-1185">Reference proteome</keyword>